<dbReference type="PDB" id="8XKS">
    <property type="method" value="EM"/>
    <property type="resolution" value="3.20 A"/>
    <property type="chains" value="A=1-780"/>
</dbReference>
<dbReference type="Proteomes" id="UP000006906">
    <property type="component" value="Chromosome 17"/>
</dbReference>
<evidence type="ECO:0000313" key="2">
    <source>
        <dbReference type="EMBL" id="PNW70940.1"/>
    </source>
</evidence>
<dbReference type="RefSeq" id="XP_042915080.1">
    <property type="nucleotide sequence ID" value="XM_043072621.1"/>
</dbReference>
<dbReference type="ExpressionAtlas" id="A0A2K3CRM9">
    <property type="expression patterns" value="baseline and differential"/>
</dbReference>
<dbReference type="Gramene" id="PNW70940">
    <property type="protein sequence ID" value="PNW70940"/>
    <property type="gene ID" value="CHLRE_17g739752v5"/>
</dbReference>
<name>A0A2K3CRM9_CHLRE</name>
<dbReference type="SMART" id="SM00382">
    <property type="entry name" value="AAA"/>
    <property type="match status" value="1"/>
</dbReference>
<dbReference type="OrthoDB" id="2016698at2759"/>
<dbReference type="SMR" id="A0A2K3CRM9"/>
<reference evidence="2 3" key="1">
    <citation type="journal article" date="2007" name="Science">
        <title>The Chlamydomonas genome reveals the evolution of key animal and plant functions.</title>
        <authorList>
            <person name="Merchant S.S."/>
            <person name="Prochnik S.E."/>
            <person name="Vallon O."/>
            <person name="Harris E.H."/>
            <person name="Karpowicz S.J."/>
            <person name="Witman G.B."/>
            <person name="Terry A."/>
            <person name="Salamov A."/>
            <person name="Fritz-Laylin L.K."/>
            <person name="Marechal-Drouard L."/>
            <person name="Marshall W.F."/>
            <person name="Qu L.H."/>
            <person name="Nelson D.R."/>
            <person name="Sanderfoot A.A."/>
            <person name="Spalding M.H."/>
            <person name="Kapitonov V.V."/>
            <person name="Ren Q."/>
            <person name="Ferris P."/>
            <person name="Lindquist E."/>
            <person name="Shapiro H."/>
            <person name="Lucas S.M."/>
            <person name="Grimwood J."/>
            <person name="Schmutz J."/>
            <person name="Cardol P."/>
            <person name="Cerutti H."/>
            <person name="Chanfreau G."/>
            <person name="Chen C.L."/>
            <person name="Cognat V."/>
            <person name="Croft M.T."/>
            <person name="Dent R."/>
            <person name="Dutcher S."/>
            <person name="Fernandez E."/>
            <person name="Fukuzawa H."/>
            <person name="Gonzalez-Ballester D."/>
            <person name="Gonzalez-Halphen D."/>
            <person name="Hallmann A."/>
            <person name="Hanikenne M."/>
            <person name="Hippler M."/>
            <person name="Inwood W."/>
            <person name="Jabbari K."/>
            <person name="Kalanon M."/>
            <person name="Kuras R."/>
            <person name="Lefebvre P.A."/>
            <person name="Lemaire S.D."/>
            <person name="Lobanov A.V."/>
            <person name="Lohr M."/>
            <person name="Manuell A."/>
            <person name="Meier I."/>
            <person name="Mets L."/>
            <person name="Mittag M."/>
            <person name="Mittelmeier T."/>
            <person name="Moroney J.V."/>
            <person name="Moseley J."/>
            <person name="Napoli C."/>
            <person name="Nedelcu A.M."/>
            <person name="Niyogi K."/>
            <person name="Novoselov S.V."/>
            <person name="Paulsen I.T."/>
            <person name="Pazour G."/>
            <person name="Purton S."/>
            <person name="Ral J.P."/>
            <person name="Riano-Pachon D.M."/>
            <person name="Riekhof W."/>
            <person name="Rymarquis L."/>
            <person name="Schroda M."/>
            <person name="Stern D."/>
            <person name="Umen J."/>
            <person name="Willows R."/>
            <person name="Wilson N."/>
            <person name="Zimmer S.L."/>
            <person name="Allmer J."/>
            <person name="Balk J."/>
            <person name="Bisova K."/>
            <person name="Chen C.J."/>
            <person name="Elias M."/>
            <person name="Gendler K."/>
            <person name="Hauser C."/>
            <person name="Lamb M.R."/>
            <person name="Ledford H."/>
            <person name="Long J.C."/>
            <person name="Minagawa J."/>
            <person name="Page M.D."/>
            <person name="Pan J."/>
            <person name="Pootakham W."/>
            <person name="Roje S."/>
            <person name="Rose A."/>
            <person name="Stahlberg E."/>
            <person name="Terauchi A.M."/>
            <person name="Yang P."/>
            <person name="Ball S."/>
            <person name="Bowler C."/>
            <person name="Dieckmann C.L."/>
            <person name="Gladyshev V.N."/>
            <person name="Green P."/>
            <person name="Jorgensen R."/>
            <person name="Mayfield S."/>
            <person name="Mueller-Roeber B."/>
            <person name="Rajamani S."/>
            <person name="Sayre R.T."/>
            <person name="Brokstein P."/>
            <person name="Dubchak I."/>
            <person name="Goodstein D."/>
            <person name="Hornick L."/>
            <person name="Huang Y.W."/>
            <person name="Jhaveri J."/>
            <person name="Luo Y."/>
            <person name="Martinez D."/>
            <person name="Ngau W.C."/>
            <person name="Otillar B."/>
            <person name="Poliakov A."/>
            <person name="Porter A."/>
            <person name="Szajkowski L."/>
            <person name="Werner G."/>
            <person name="Zhou K."/>
            <person name="Grigoriev I.V."/>
            <person name="Rokhsar D.S."/>
            <person name="Grossman A.R."/>
        </authorList>
    </citation>
    <scope>NUCLEOTIDE SEQUENCE [LARGE SCALE GENOMIC DNA]</scope>
    <source>
        <strain evidence="3">CC-503</strain>
    </source>
</reference>
<protein>
    <recommendedName>
        <fullName evidence="1">AAA+ ATPase domain-containing protein</fullName>
    </recommendedName>
</protein>
<dbReference type="InterPro" id="IPR037219">
    <property type="entry name" value="Peptidase_M41-like"/>
</dbReference>
<evidence type="ECO:0007829" key="4">
    <source>
        <dbReference type="PDB" id="8XKS"/>
    </source>
</evidence>
<feature type="domain" description="AAA+ ATPase" evidence="1">
    <location>
        <begin position="468"/>
        <end position="741"/>
    </location>
</feature>
<dbReference type="InterPro" id="IPR000642">
    <property type="entry name" value="Peptidase_M41"/>
</dbReference>
<dbReference type="SUPFAM" id="SSF52540">
    <property type="entry name" value="P-loop containing nucleoside triphosphate hydrolases"/>
    <property type="match status" value="1"/>
</dbReference>
<dbReference type="Pfam" id="PF00004">
    <property type="entry name" value="AAA"/>
    <property type="match status" value="1"/>
</dbReference>
<dbReference type="GeneID" id="5718214"/>
<organism evidence="2 3">
    <name type="scientific">Chlamydomonas reinhardtii</name>
    <name type="common">Chlamydomonas smithii</name>
    <dbReference type="NCBI Taxonomy" id="3055"/>
    <lineage>
        <taxon>Eukaryota</taxon>
        <taxon>Viridiplantae</taxon>
        <taxon>Chlorophyta</taxon>
        <taxon>core chlorophytes</taxon>
        <taxon>Chlorophyceae</taxon>
        <taxon>CS clade</taxon>
        <taxon>Chlamydomonadales</taxon>
        <taxon>Chlamydomonadaceae</taxon>
        <taxon>Chlamydomonas</taxon>
    </lineage>
</organism>
<dbReference type="PANTHER" id="PTHR23076:SF97">
    <property type="entry name" value="ATP-DEPENDENT ZINC METALLOPROTEASE YME1L1"/>
    <property type="match status" value="1"/>
</dbReference>
<dbReference type="GO" id="GO:0016887">
    <property type="term" value="F:ATP hydrolysis activity"/>
    <property type="evidence" value="ECO:0007669"/>
    <property type="project" value="InterPro"/>
</dbReference>
<accession>A0A2K3CRM9</accession>
<evidence type="ECO:0000259" key="1">
    <source>
        <dbReference type="SMART" id="SM00382"/>
    </source>
</evidence>
<keyword evidence="4" id="KW-0002">3D-structure</keyword>
<dbReference type="GO" id="GO:0045037">
    <property type="term" value="P:protein import into chloroplast stroma"/>
    <property type="evidence" value="ECO:0000318"/>
    <property type="project" value="GO_Central"/>
</dbReference>
<dbReference type="SUPFAM" id="SSF140990">
    <property type="entry name" value="FtsH protease domain-like"/>
    <property type="match status" value="1"/>
</dbReference>
<dbReference type="InParanoid" id="A0A2K3CRM9"/>
<dbReference type="GO" id="GO:0009507">
    <property type="term" value="C:chloroplast"/>
    <property type="evidence" value="ECO:0000318"/>
    <property type="project" value="GO_Central"/>
</dbReference>
<dbReference type="InterPro" id="IPR003593">
    <property type="entry name" value="AAA+_ATPase"/>
</dbReference>
<reference evidence="4" key="2">
    <citation type="journal article" date="2024" name="Mol. Plant">
        <title>Architecture of the ATP-driven motor for protein import into chloroplasts.</title>
        <authorList>
            <person name="Wang N."/>
            <person name="Xing J."/>
            <person name="Su X."/>
            <person name="Pan J."/>
            <person name="Chen H."/>
            <person name="Shi L."/>
            <person name="Si L."/>
            <person name="Yang W."/>
            <person name="Li M."/>
        </authorList>
    </citation>
    <scope>STRUCTURE BY ELECTRON MICROSCOPY (3.20 ANGSTROMS)</scope>
</reference>
<dbReference type="GO" id="GO:0006508">
    <property type="term" value="P:proteolysis"/>
    <property type="evidence" value="ECO:0000318"/>
    <property type="project" value="GO_Central"/>
</dbReference>
<dbReference type="GO" id="GO:0004176">
    <property type="term" value="F:ATP-dependent peptidase activity"/>
    <property type="evidence" value="ECO:0000318"/>
    <property type="project" value="GO_Central"/>
</dbReference>
<dbReference type="AlphaFoldDB" id="A0A2K3CRM9"/>
<gene>
    <name evidence="2" type="ORF">CHLRE_17g739752v5</name>
</gene>
<dbReference type="Gene3D" id="1.20.58.760">
    <property type="entry name" value="Peptidase M41"/>
    <property type="match status" value="1"/>
</dbReference>
<dbReference type="InterPro" id="IPR003959">
    <property type="entry name" value="ATPase_AAA_core"/>
</dbReference>
<dbReference type="EMBL" id="CM008978">
    <property type="protein sequence ID" value="PNW70940.1"/>
    <property type="molecule type" value="Genomic_DNA"/>
</dbReference>
<dbReference type="STRING" id="3055.A0A2K3CRM9"/>
<dbReference type="GO" id="GO:0004222">
    <property type="term" value="F:metalloendopeptidase activity"/>
    <property type="evidence" value="ECO:0007669"/>
    <property type="project" value="InterPro"/>
</dbReference>
<proteinExistence type="evidence at protein level"/>
<dbReference type="GO" id="GO:0005524">
    <property type="term" value="F:ATP binding"/>
    <property type="evidence" value="ECO:0007669"/>
    <property type="project" value="InterPro"/>
</dbReference>
<keyword evidence="3" id="KW-1185">Reference proteome</keyword>
<dbReference type="PaxDb" id="3055-EDO95695"/>
<dbReference type="Pfam" id="PF01434">
    <property type="entry name" value="Peptidase_M41"/>
    <property type="match status" value="1"/>
</dbReference>
<sequence length="780" mass="85402">MRSAELGRPPRLAQSRLRNVSSHHVTNSCLWLRPPGCRRLVASCAASKESSSASLTAERFITDAKELNATGSGLPIIDGPDWEEQHWAALKAMSAGRPVALPTPHAKFGPEDLQRIAASGPRLEDLTLEHAERLAGPGQLPAAPDGVALAFRYIPRSVLGDFRHEVEPDWRSLPAMSPAELYAGLRARNWTSAHYDPAAEPWRLQVFSCDYKHTGVTGWPGYRVVVTSRGGRRRWVDLAEEGELVQLTEQAPPASPADIGYSHVFAQLYQAYEPRYSPEALAALYGSSSSKGKAAAAAAAQHDTPALRHLDVSYHGTGSAVAPGSGTAFLMQPSWDAVTGAIRWGLERSGLPELRALRDSLLPEWRPPSLELNRSNNNLGVVYFAVCLTLGIVIPALRRSRILDIRTLEEDPGAAMEFARSKSEARKEGLTGVEFRDVAGLGPILNEVVEVVEFLKDPGTFSKLGARPPKGILLEGDPGTGKTLLAKALAGEAMVPFYQIGIALVAGELRDRYGRVELVERVSIQPKGRAYSRTMFQRGTDEEYQLMTRGRLLDRIRLALAGGFAVRTALGEETNFTAADIKRATRMAKKYVFYYGFSEAGGAGITTWANQPYSGDFVIGQQRARKVVSTDAMDAFADWPTVSEDFRFDAPSPSDVTWHRYTDEVRRVLKGCSEDVLGILAERQEAMWAGIKALSDRKELLGSELRDIFDAHPAAPSRDRDARAELAAAKLDMTIFTEGANSRWPYGIEWLDDAYPKPYWVQQQEAEAAAAQAKQPAAAL</sequence>
<evidence type="ECO:0000313" key="3">
    <source>
        <dbReference type="Proteomes" id="UP000006906"/>
    </source>
</evidence>
<dbReference type="KEGG" id="cre:CHLRE_17g739752v5"/>
<dbReference type="InterPro" id="IPR027417">
    <property type="entry name" value="P-loop_NTPase"/>
</dbReference>
<dbReference type="PANTHER" id="PTHR23076">
    <property type="entry name" value="METALLOPROTEASE M41 FTSH"/>
    <property type="match status" value="1"/>
</dbReference>